<dbReference type="EMBL" id="KL647681">
    <property type="protein sequence ID" value="KEY74071.1"/>
    <property type="molecule type" value="Genomic_DNA"/>
</dbReference>
<sequence length="246" mass="28899">MSDYRGWTLEEHEKITFVNIAHHKLGHIIQGMQQTGFHKWGFAIYRCTYSDDEAWRRYVQYIRDKTIRSLDNVGKQFLLEKYLDIQVVEDRDQLDGASKSLVRSLFAEKAERDRQIEQGGPGTASPLAKMIPRFNYCLYVDQPCLETLLKREQWDREFEQGAHQRERWPYVICAIIDTDCEPGGEGRDGYEPIEGCTRYFPGWMYCVVDFLTGLYNRLHFEELTEGNRTYERPPGVSMSMGQRMPL</sequence>
<reference evidence="1 2" key="1">
    <citation type="journal article" date="2014" name="BMC Genomics">
        <title>Comparative genome sequencing reveals chemotype-specific gene clusters in the toxigenic black mold Stachybotrys.</title>
        <authorList>
            <person name="Semeiks J."/>
            <person name="Borek D."/>
            <person name="Otwinowski Z."/>
            <person name="Grishin N.V."/>
        </authorList>
    </citation>
    <scope>NUCLEOTIDE SEQUENCE [LARGE SCALE GENOMIC DNA]</scope>
    <source>
        <strain evidence="2">CBS 109288 / IBT 7711</strain>
    </source>
</reference>
<proteinExistence type="predicted"/>
<dbReference type="AlphaFoldDB" id="A0A084B942"/>
<accession>A0A084B942</accession>
<dbReference type="Proteomes" id="UP000028045">
    <property type="component" value="Unassembled WGS sequence"/>
</dbReference>
<dbReference type="HOGENOM" id="CLU_072615_4_1_1"/>
<name>A0A084B942_STACB</name>
<keyword evidence="2" id="KW-1185">Reference proteome</keyword>
<protein>
    <submittedName>
        <fullName evidence="1">Uncharacterized protein</fullName>
    </submittedName>
</protein>
<organism evidence="1 2">
    <name type="scientific">Stachybotrys chartarum (strain CBS 109288 / IBT 7711)</name>
    <name type="common">Toxic black mold</name>
    <name type="synonym">Stilbospora chartarum</name>
    <dbReference type="NCBI Taxonomy" id="1280523"/>
    <lineage>
        <taxon>Eukaryota</taxon>
        <taxon>Fungi</taxon>
        <taxon>Dikarya</taxon>
        <taxon>Ascomycota</taxon>
        <taxon>Pezizomycotina</taxon>
        <taxon>Sordariomycetes</taxon>
        <taxon>Hypocreomycetidae</taxon>
        <taxon>Hypocreales</taxon>
        <taxon>Stachybotryaceae</taxon>
        <taxon>Stachybotrys</taxon>
    </lineage>
</organism>
<dbReference type="OrthoDB" id="4424523at2759"/>
<gene>
    <name evidence="1" type="ORF">S7711_02660</name>
</gene>
<evidence type="ECO:0000313" key="1">
    <source>
        <dbReference type="EMBL" id="KEY74071.1"/>
    </source>
</evidence>
<evidence type="ECO:0000313" key="2">
    <source>
        <dbReference type="Proteomes" id="UP000028045"/>
    </source>
</evidence>